<comment type="caution">
    <text evidence="1">The sequence shown here is derived from an EMBL/GenBank/DDBJ whole genome shotgun (WGS) entry which is preliminary data.</text>
</comment>
<gene>
    <name evidence="1" type="ORF">H5410_060044</name>
</gene>
<name>A0A9J5W5C3_SOLCO</name>
<reference evidence="1 2" key="1">
    <citation type="submission" date="2020-09" db="EMBL/GenBank/DDBJ databases">
        <title>De no assembly of potato wild relative species, Solanum commersonii.</title>
        <authorList>
            <person name="Cho K."/>
        </authorList>
    </citation>
    <scope>NUCLEOTIDE SEQUENCE [LARGE SCALE GENOMIC DNA]</scope>
    <source>
        <strain evidence="1">LZ3.2</strain>
        <tissue evidence="1">Leaf</tissue>
    </source>
</reference>
<sequence>MTVMKYCCRSHLIRKDRIVIAVFLSIVESIEEAKLLVLNSYSLFVFQTRIKALIKFRSCPAGPLWR</sequence>
<dbReference type="AlphaFoldDB" id="A0A9J5W5C3"/>
<dbReference type="EMBL" id="JACXVP010000012">
    <property type="protein sequence ID" value="KAG5570278.1"/>
    <property type="molecule type" value="Genomic_DNA"/>
</dbReference>
<proteinExistence type="predicted"/>
<protein>
    <submittedName>
        <fullName evidence="1">Uncharacterized protein</fullName>
    </submittedName>
</protein>
<evidence type="ECO:0000313" key="2">
    <source>
        <dbReference type="Proteomes" id="UP000824120"/>
    </source>
</evidence>
<accession>A0A9J5W5C3</accession>
<organism evidence="1 2">
    <name type="scientific">Solanum commersonii</name>
    <name type="common">Commerson's wild potato</name>
    <name type="synonym">Commerson's nightshade</name>
    <dbReference type="NCBI Taxonomy" id="4109"/>
    <lineage>
        <taxon>Eukaryota</taxon>
        <taxon>Viridiplantae</taxon>
        <taxon>Streptophyta</taxon>
        <taxon>Embryophyta</taxon>
        <taxon>Tracheophyta</taxon>
        <taxon>Spermatophyta</taxon>
        <taxon>Magnoliopsida</taxon>
        <taxon>eudicotyledons</taxon>
        <taxon>Gunneridae</taxon>
        <taxon>Pentapetalae</taxon>
        <taxon>asterids</taxon>
        <taxon>lamiids</taxon>
        <taxon>Solanales</taxon>
        <taxon>Solanaceae</taxon>
        <taxon>Solanoideae</taxon>
        <taxon>Solaneae</taxon>
        <taxon>Solanum</taxon>
    </lineage>
</organism>
<keyword evidence="2" id="KW-1185">Reference proteome</keyword>
<evidence type="ECO:0000313" key="1">
    <source>
        <dbReference type="EMBL" id="KAG5570278.1"/>
    </source>
</evidence>
<dbReference type="Proteomes" id="UP000824120">
    <property type="component" value="Chromosome 12"/>
</dbReference>